<dbReference type="RefSeq" id="WP_127340711.1">
    <property type="nucleotide sequence ID" value="NZ_QWDM01000022.1"/>
</dbReference>
<dbReference type="Pfam" id="PF22842">
    <property type="entry name" value="Pel9A-like_beta_helix"/>
    <property type="match status" value="1"/>
</dbReference>
<dbReference type="InterPro" id="IPR053868">
    <property type="entry name" value="Pel9A-like_beta_helix"/>
</dbReference>
<dbReference type="SUPFAM" id="SSF51126">
    <property type="entry name" value="Pectin lyase-like"/>
    <property type="match status" value="1"/>
</dbReference>
<evidence type="ECO:0000259" key="6">
    <source>
        <dbReference type="Pfam" id="PF18962"/>
    </source>
</evidence>
<dbReference type="PANTHER" id="PTHR40088:SF2">
    <property type="entry name" value="SECRETED SUGAR HYDROLASE"/>
    <property type="match status" value="1"/>
</dbReference>
<feature type="chain" id="PRO_5019408859" evidence="4">
    <location>
        <begin position="24"/>
        <end position="551"/>
    </location>
</feature>
<dbReference type="Proteomes" id="UP000288102">
    <property type="component" value="Unassembled WGS sequence"/>
</dbReference>
<feature type="domain" description="Secretion system C-terminal sorting" evidence="6">
    <location>
        <begin position="470"/>
        <end position="549"/>
    </location>
</feature>
<dbReference type="InterPro" id="IPR059226">
    <property type="entry name" value="Choice_anch_Q_dom"/>
</dbReference>
<proteinExistence type="predicted"/>
<feature type="domain" description="Right handed beta helix" evidence="5">
    <location>
        <begin position="127"/>
        <end position="327"/>
    </location>
</feature>
<gene>
    <name evidence="8" type="ORF">D0817_23440</name>
</gene>
<dbReference type="InterPro" id="IPR052052">
    <property type="entry name" value="Polysaccharide_Lyase_9"/>
</dbReference>
<evidence type="ECO:0000259" key="7">
    <source>
        <dbReference type="Pfam" id="PF22842"/>
    </source>
</evidence>
<dbReference type="Gene3D" id="2.160.20.10">
    <property type="entry name" value="Single-stranded right-handed beta-helix, Pectin lyase-like"/>
    <property type="match status" value="1"/>
</dbReference>
<dbReference type="GO" id="GO:0005576">
    <property type="term" value="C:extracellular region"/>
    <property type="evidence" value="ECO:0007669"/>
    <property type="project" value="UniProtKB-SubCell"/>
</dbReference>
<sequence>MKRAIFINLILLLAVLTTSVSGARNIYVATTGNDSPNDGTIDKPYLTINKAAHVAVAGDVVIIKSGTYSPTLQIDLINSGTSLLPITYKAEISGEVIIDGSVSVTPNVSNRRGLITIAGANATNLKSWIIIDGLRIINSKWAGIIAINSSNITIKNCSTFNTGASGIIGATSSNIKVLNNKVQQACVYPDKAAGTNECITMASVETFEVGYNTVSDRPTDPSNGGEGIDAKNASSNGTIHHNTVFNLYRVGIYVDAYQKNINNVEVYANKVYDIGGGGITIASEEGGTAKGVKVHDNVIYNIKKVGIRIAGYLNNGPLQEIDVYQNTIVNCGTSAGNWENCGLLIEATNAANYGFNIRNNIIAGSPVQIRGNNQTYPIVIDNNILFGSTLLSGTNAILLDPKFVDAASNDYKLKEGSPAINKVAGAPLSIKDFNDLARSSGNQGDLGAFEYSPNLGTADLIQKEAKDFRVYPNPVKETINIDMPFVDAREYKVALYDLQGKLIYSEDASAILLSGTDSFSINSNKLSSGLYVLKIVDKNGEIFSAKIVIEK</sequence>
<feature type="signal peptide" evidence="4">
    <location>
        <begin position="1"/>
        <end position="23"/>
    </location>
</feature>
<evidence type="ECO:0000256" key="2">
    <source>
        <dbReference type="ARBA" id="ARBA00022525"/>
    </source>
</evidence>
<keyword evidence="3 4" id="KW-0732">Signal</keyword>
<dbReference type="Pfam" id="PF13229">
    <property type="entry name" value="Beta_helix"/>
    <property type="match status" value="1"/>
</dbReference>
<feature type="domain" description="Pel9A-like right handed beta-helix region" evidence="7">
    <location>
        <begin position="22"/>
        <end position="109"/>
    </location>
</feature>
<dbReference type="EMBL" id="QWDM01000022">
    <property type="protein sequence ID" value="RUT67970.1"/>
    <property type="molecule type" value="Genomic_DNA"/>
</dbReference>
<dbReference type="NCBIfam" id="NF041518">
    <property type="entry name" value="choice_anch_Q"/>
    <property type="match status" value="1"/>
</dbReference>
<keyword evidence="9" id="KW-1185">Reference proteome</keyword>
<dbReference type="InterPro" id="IPR012334">
    <property type="entry name" value="Pectin_lyas_fold"/>
</dbReference>
<organism evidence="8 9">
    <name type="scientific">Flavobacterium cupreum</name>
    <dbReference type="NCBI Taxonomy" id="2133766"/>
    <lineage>
        <taxon>Bacteria</taxon>
        <taxon>Pseudomonadati</taxon>
        <taxon>Bacteroidota</taxon>
        <taxon>Flavobacteriia</taxon>
        <taxon>Flavobacteriales</taxon>
        <taxon>Flavobacteriaceae</taxon>
        <taxon>Flavobacterium</taxon>
    </lineage>
</organism>
<dbReference type="GO" id="GO:0016837">
    <property type="term" value="F:carbon-oxygen lyase activity, acting on polysaccharides"/>
    <property type="evidence" value="ECO:0007669"/>
    <property type="project" value="TreeGrafter"/>
</dbReference>
<dbReference type="PANTHER" id="PTHR40088">
    <property type="entry name" value="PECTATE LYASE (EUROFUNG)"/>
    <property type="match status" value="1"/>
</dbReference>
<evidence type="ECO:0000256" key="1">
    <source>
        <dbReference type="ARBA" id="ARBA00004613"/>
    </source>
</evidence>
<dbReference type="InterPro" id="IPR039448">
    <property type="entry name" value="Beta_helix"/>
</dbReference>
<dbReference type="InterPro" id="IPR011050">
    <property type="entry name" value="Pectin_lyase_fold/virulence"/>
</dbReference>
<evidence type="ECO:0000313" key="9">
    <source>
        <dbReference type="Proteomes" id="UP000288102"/>
    </source>
</evidence>
<dbReference type="InterPro" id="IPR006626">
    <property type="entry name" value="PbH1"/>
</dbReference>
<evidence type="ECO:0000259" key="5">
    <source>
        <dbReference type="Pfam" id="PF13229"/>
    </source>
</evidence>
<evidence type="ECO:0000256" key="3">
    <source>
        <dbReference type="ARBA" id="ARBA00022729"/>
    </source>
</evidence>
<comment type="caution">
    <text evidence="8">The sequence shown here is derived from an EMBL/GenBank/DDBJ whole genome shotgun (WGS) entry which is preliminary data.</text>
</comment>
<dbReference type="NCBIfam" id="TIGR04183">
    <property type="entry name" value="Por_Secre_tail"/>
    <property type="match status" value="1"/>
</dbReference>
<dbReference type="AlphaFoldDB" id="A0A434A0Q8"/>
<dbReference type="OrthoDB" id="1433593at2"/>
<evidence type="ECO:0000313" key="8">
    <source>
        <dbReference type="EMBL" id="RUT67970.1"/>
    </source>
</evidence>
<dbReference type="SMART" id="SM00710">
    <property type="entry name" value="PbH1"/>
    <property type="match status" value="6"/>
</dbReference>
<keyword evidence="2" id="KW-0964">Secreted</keyword>
<name>A0A434A0Q8_9FLAO</name>
<accession>A0A434A0Q8</accession>
<reference evidence="9" key="1">
    <citation type="journal article" date="2019" name="Syst. Appl. Microbiol.">
        <title>Flavobacterium circumlabens sp. nov. and Flavobacterium cupreum sp. nov., two psychrotrophic species isolated from Antarctic environmental samples.</title>
        <authorList>
            <person name="Kralova S."/>
            <person name="Busse H.-J."/>
            <person name="Svec P."/>
            <person name="Maslanova I."/>
            <person name="Stankova E."/>
            <person name="Bartak M."/>
            <person name="Sedlacek I."/>
        </authorList>
    </citation>
    <scope>NUCLEOTIDE SEQUENCE [LARGE SCALE GENOMIC DNA]</scope>
    <source>
        <strain evidence="9">CCM 8825</strain>
    </source>
</reference>
<evidence type="ECO:0000256" key="4">
    <source>
        <dbReference type="SAM" id="SignalP"/>
    </source>
</evidence>
<dbReference type="Pfam" id="PF18962">
    <property type="entry name" value="Por_Secre_tail"/>
    <property type="match status" value="1"/>
</dbReference>
<comment type="subcellular location">
    <subcellularLocation>
        <location evidence="1">Secreted</location>
    </subcellularLocation>
</comment>
<dbReference type="InterPro" id="IPR026444">
    <property type="entry name" value="Secre_tail"/>
</dbReference>
<protein>
    <submittedName>
        <fullName evidence="8">T9SS C-terminal target domain-containing protein</fullName>
    </submittedName>
</protein>